<organism evidence="1 2">
    <name type="scientific">Pararhizobium capsulatum DSM 1112</name>
    <dbReference type="NCBI Taxonomy" id="1121113"/>
    <lineage>
        <taxon>Bacteria</taxon>
        <taxon>Pseudomonadati</taxon>
        <taxon>Pseudomonadota</taxon>
        <taxon>Alphaproteobacteria</taxon>
        <taxon>Hyphomicrobiales</taxon>
        <taxon>Rhizobiaceae</taxon>
        <taxon>Rhizobium/Agrobacterium group</taxon>
        <taxon>Pararhizobium</taxon>
    </lineage>
</organism>
<dbReference type="Gene3D" id="1.10.10.10">
    <property type="entry name" value="Winged helix-like DNA-binding domain superfamily/Winged helix DNA-binding domain"/>
    <property type="match status" value="1"/>
</dbReference>
<dbReference type="Proteomes" id="UP001230207">
    <property type="component" value="Unassembled WGS sequence"/>
</dbReference>
<evidence type="ECO:0000313" key="2">
    <source>
        <dbReference type="Proteomes" id="UP001230207"/>
    </source>
</evidence>
<name>A0ABU0BP48_9HYPH</name>
<dbReference type="EMBL" id="JAUSVF010000001">
    <property type="protein sequence ID" value="MDQ0320020.1"/>
    <property type="molecule type" value="Genomic_DNA"/>
</dbReference>
<protein>
    <submittedName>
        <fullName evidence="1">Uncharacterized protein</fullName>
    </submittedName>
</protein>
<keyword evidence="2" id="KW-1185">Reference proteome</keyword>
<dbReference type="SUPFAM" id="SSF46894">
    <property type="entry name" value="C-terminal effector domain of the bipartite response regulators"/>
    <property type="match status" value="1"/>
</dbReference>
<reference evidence="1 2" key="1">
    <citation type="submission" date="2023-07" db="EMBL/GenBank/DDBJ databases">
        <title>Genomic Encyclopedia of Type Strains, Phase IV (KMG-IV): sequencing the most valuable type-strain genomes for metagenomic binning, comparative biology and taxonomic classification.</title>
        <authorList>
            <person name="Goeker M."/>
        </authorList>
    </citation>
    <scope>NUCLEOTIDE SEQUENCE [LARGE SCALE GENOMIC DNA]</scope>
    <source>
        <strain evidence="1 2">DSM 1112</strain>
    </source>
</reference>
<evidence type="ECO:0000313" key="1">
    <source>
        <dbReference type="EMBL" id="MDQ0320020.1"/>
    </source>
</evidence>
<comment type="caution">
    <text evidence="1">The sequence shown here is derived from an EMBL/GenBank/DDBJ whole genome shotgun (WGS) entry which is preliminary data.</text>
</comment>
<sequence length="117" mass="12545">MNVIPQVQTYTCPCCHGYIGEAAPIDAVLERVARGQQKTILELLSRRVGKTVAKDTVLSLLFDDRADGGPDNAGHVLAVQIFHLRKFVGAYGWSIVTTGGGRGASTFYRLIPTEAGA</sequence>
<gene>
    <name evidence="1" type="ORF">QO002_002158</name>
</gene>
<dbReference type="RefSeq" id="WP_307229388.1">
    <property type="nucleotide sequence ID" value="NZ_JAUSVF010000001.1"/>
</dbReference>
<proteinExistence type="predicted"/>
<dbReference type="InterPro" id="IPR036388">
    <property type="entry name" value="WH-like_DNA-bd_sf"/>
</dbReference>
<dbReference type="InterPro" id="IPR016032">
    <property type="entry name" value="Sig_transdc_resp-reg_C-effctor"/>
</dbReference>
<accession>A0ABU0BP48</accession>